<dbReference type="GO" id="GO:0006099">
    <property type="term" value="P:tricarboxylic acid cycle"/>
    <property type="evidence" value="ECO:0007669"/>
    <property type="project" value="UniProtKB-KW"/>
</dbReference>
<dbReference type="Proteomes" id="UP000318582">
    <property type="component" value="Unassembled WGS sequence"/>
</dbReference>
<keyword evidence="8" id="KW-1185">Reference proteome</keyword>
<dbReference type="EMBL" id="QEAQ01000126">
    <property type="protein sequence ID" value="TPX55121.1"/>
    <property type="molecule type" value="Genomic_DNA"/>
</dbReference>
<evidence type="ECO:0000256" key="3">
    <source>
        <dbReference type="ARBA" id="ARBA00022532"/>
    </source>
</evidence>
<dbReference type="InterPro" id="IPR019810">
    <property type="entry name" value="Citrate_synthase_AS"/>
</dbReference>
<evidence type="ECO:0000313" key="8">
    <source>
        <dbReference type="Proteomes" id="UP000318582"/>
    </source>
</evidence>
<dbReference type="Pfam" id="PF00285">
    <property type="entry name" value="Citrate_synt"/>
    <property type="match status" value="2"/>
</dbReference>
<sequence length="558" mass="62776">MSPSLFDCTFPYMQRRPSQNTPIEAGLADIGDNLQIPSLFDDASAASPPAATDATPPAAATNTNSETKTKRMASPAESHRGSLKEPHFLEVTDHRTGKTHMVPVEEDTIDAGIFAQLGLSIYDNGYLNTAVCRSSISYIDGDKGILRYRGYEIEDLAKHSSFLEVSYLLIFGDLPTREQLQVWETRVMRHTFIHENLVEYLKSFRYDAHPMGMVTSALSAMSTFHPEANTALQGEHIYEDETMVNKQIFRCLGKVPTLAACAYRHRIGRPYNTPSNELGYTENFLYMLDRLSENNYLPNAKLARALDVIFILHADHELNCSTAAMRQMTSTGVDPFICLSGAAAALYGPSHGGANEAALKMLEEIGSVENIPSFIEDVKAKKRRLMGFGHRVYKSYDPRAKILKNISEEVFAIMGRNNLIDIAVELERIALSDEYFIKRNLYPNVDFYSGIIYKAMGFPVCLDAKKPFPGFPTPFPTDFFPVLFCIARTSGWLAHWHEQLQNPIPIFRPKQAYEGPEPRKYVDISQRTELEKSPLDLQAKYLLRKNLPPMTDEELAKS</sequence>
<dbReference type="SUPFAM" id="SSF48256">
    <property type="entry name" value="Citrate synthase"/>
    <property type="match status" value="1"/>
</dbReference>
<dbReference type="STRING" id="109895.A0A507DUG9"/>
<evidence type="ECO:0000256" key="5">
    <source>
        <dbReference type="RuleBase" id="RU000441"/>
    </source>
</evidence>
<evidence type="ECO:0000256" key="2">
    <source>
        <dbReference type="ARBA" id="ARBA00010566"/>
    </source>
</evidence>
<dbReference type="InterPro" id="IPR016142">
    <property type="entry name" value="Citrate_synth-like_lrg_a-sub"/>
</dbReference>
<dbReference type="Gene3D" id="1.10.230.10">
    <property type="entry name" value="Cytochrome P450-Terp, domain 2"/>
    <property type="match status" value="1"/>
</dbReference>
<dbReference type="InterPro" id="IPR036969">
    <property type="entry name" value="Citrate_synthase_sf"/>
</dbReference>
<comment type="pathway">
    <text evidence="1">Carbohydrate metabolism.</text>
</comment>
<dbReference type="PRINTS" id="PR00143">
    <property type="entry name" value="CITRTSNTHASE"/>
</dbReference>
<dbReference type="FunFam" id="1.10.230.10:FF:000002">
    <property type="entry name" value="Citrate synthase"/>
    <property type="match status" value="1"/>
</dbReference>
<gene>
    <name evidence="7" type="ORF">PhCBS80983_g05580</name>
</gene>
<comment type="caution">
    <text evidence="7">The sequence shown here is derived from an EMBL/GenBank/DDBJ whole genome shotgun (WGS) entry which is preliminary data.</text>
</comment>
<name>A0A507DUG9_9FUNG</name>
<dbReference type="InterPro" id="IPR002020">
    <property type="entry name" value="Citrate_synthase"/>
</dbReference>
<protein>
    <recommendedName>
        <fullName evidence="5">Citrate synthase</fullName>
    </recommendedName>
</protein>
<proteinExistence type="inferred from homology"/>
<dbReference type="Gene3D" id="1.10.580.10">
    <property type="entry name" value="Citrate Synthase, domain 1"/>
    <property type="match status" value="1"/>
</dbReference>
<dbReference type="PROSITE" id="PS00480">
    <property type="entry name" value="CITRATE_SYNTHASE"/>
    <property type="match status" value="1"/>
</dbReference>
<keyword evidence="3" id="KW-0816">Tricarboxylic acid cycle</keyword>
<evidence type="ECO:0000256" key="1">
    <source>
        <dbReference type="ARBA" id="ARBA00005007"/>
    </source>
</evidence>
<comment type="similarity">
    <text evidence="2 5">Belongs to the citrate synthase family.</text>
</comment>
<feature type="region of interest" description="Disordered" evidence="6">
    <location>
        <begin position="41"/>
        <end position="86"/>
    </location>
</feature>
<keyword evidence="4 5" id="KW-0808">Transferase</keyword>
<dbReference type="FunFam" id="1.10.580.10:FF:000005">
    <property type="entry name" value="Citrate synthase"/>
    <property type="match status" value="1"/>
</dbReference>
<dbReference type="GO" id="GO:0032787">
    <property type="term" value="P:monocarboxylic acid metabolic process"/>
    <property type="evidence" value="ECO:0007669"/>
    <property type="project" value="UniProtKB-ARBA"/>
</dbReference>
<dbReference type="PANTHER" id="PTHR42871:SF1">
    <property type="entry name" value="CITRATE SYNTHASE"/>
    <property type="match status" value="1"/>
</dbReference>
<accession>A0A507DUG9</accession>
<dbReference type="AlphaFoldDB" id="A0A507DUG9"/>
<organism evidence="7 8">
    <name type="scientific">Powellomyces hirtus</name>
    <dbReference type="NCBI Taxonomy" id="109895"/>
    <lineage>
        <taxon>Eukaryota</taxon>
        <taxon>Fungi</taxon>
        <taxon>Fungi incertae sedis</taxon>
        <taxon>Chytridiomycota</taxon>
        <taxon>Chytridiomycota incertae sedis</taxon>
        <taxon>Chytridiomycetes</taxon>
        <taxon>Spizellomycetales</taxon>
        <taxon>Powellomycetaceae</taxon>
        <taxon>Powellomyces</taxon>
    </lineage>
</organism>
<dbReference type="InterPro" id="IPR016143">
    <property type="entry name" value="Citrate_synth-like_sm_a-sub"/>
</dbReference>
<dbReference type="PANTHER" id="PTHR42871">
    <property type="entry name" value="CITRATE SYNTHASE"/>
    <property type="match status" value="1"/>
</dbReference>
<feature type="compositionally biased region" description="Basic and acidic residues" evidence="6">
    <location>
        <begin position="77"/>
        <end position="86"/>
    </location>
</feature>
<evidence type="ECO:0000256" key="6">
    <source>
        <dbReference type="SAM" id="MobiDB-lite"/>
    </source>
</evidence>
<reference evidence="7 8" key="1">
    <citation type="journal article" date="2019" name="Sci. Rep.">
        <title>Comparative genomics of chytrid fungi reveal insights into the obligate biotrophic and pathogenic lifestyle of Synchytrium endobioticum.</title>
        <authorList>
            <person name="van de Vossenberg B.T.L.H."/>
            <person name="Warris S."/>
            <person name="Nguyen H.D.T."/>
            <person name="van Gent-Pelzer M.P.E."/>
            <person name="Joly D.L."/>
            <person name="van de Geest H.C."/>
            <person name="Bonants P.J.M."/>
            <person name="Smith D.S."/>
            <person name="Levesque C.A."/>
            <person name="van der Lee T.A.J."/>
        </authorList>
    </citation>
    <scope>NUCLEOTIDE SEQUENCE [LARGE SCALE GENOMIC DNA]</scope>
    <source>
        <strain evidence="7 8">CBS 809.83</strain>
    </source>
</reference>
<evidence type="ECO:0000256" key="4">
    <source>
        <dbReference type="ARBA" id="ARBA00022679"/>
    </source>
</evidence>
<evidence type="ECO:0000313" key="7">
    <source>
        <dbReference type="EMBL" id="TPX55121.1"/>
    </source>
</evidence>
<feature type="compositionally biased region" description="Low complexity" evidence="6">
    <location>
        <begin position="41"/>
        <end position="65"/>
    </location>
</feature>
<feature type="region of interest" description="Disordered" evidence="6">
    <location>
        <begin position="1"/>
        <end position="25"/>
    </location>
</feature>
<dbReference type="GO" id="GO:0046912">
    <property type="term" value="F:acyltransferase activity, acyl groups converted into alkyl on transfer"/>
    <property type="evidence" value="ECO:0007669"/>
    <property type="project" value="InterPro"/>
</dbReference>